<feature type="transmembrane region" description="Helical" evidence="1">
    <location>
        <begin position="59"/>
        <end position="79"/>
    </location>
</feature>
<name>A0A381JBF6_9CLOT</name>
<keyword evidence="1" id="KW-0812">Transmembrane</keyword>
<proteinExistence type="predicted"/>
<feature type="transmembrane region" description="Helical" evidence="1">
    <location>
        <begin position="86"/>
        <end position="107"/>
    </location>
</feature>
<feature type="transmembrane region" description="Helical" evidence="1">
    <location>
        <begin position="6"/>
        <end position="21"/>
    </location>
</feature>
<gene>
    <name evidence="2" type="ORF">NCTC9836_02453</name>
</gene>
<dbReference type="AlphaFoldDB" id="A0A381JBF6"/>
<organism evidence="2 3">
    <name type="scientific">Clostridium putrefaciens</name>
    <dbReference type="NCBI Taxonomy" id="99675"/>
    <lineage>
        <taxon>Bacteria</taxon>
        <taxon>Bacillati</taxon>
        <taxon>Bacillota</taxon>
        <taxon>Clostridia</taxon>
        <taxon>Eubacteriales</taxon>
        <taxon>Clostridiaceae</taxon>
        <taxon>Clostridium</taxon>
    </lineage>
</organism>
<feature type="transmembrane region" description="Helical" evidence="1">
    <location>
        <begin position="119"/>
        <end position="138"/>
    </location>
</feature>
<dbReference type="EMBL" id="UFWZ01000001">
    <property type="protein sequence ID" value="SUY48078.1"/>
    <property type="molecule type" value="Genomic_DNA"/>
</dbReference>
<feature type="transmembrane region" description="Helical" evidence="1">
    <location>
        <begin position="185"/>
        <end position="203"/>
    </location>
</feature>
<reference evidence="2 3" key="1">
    <citation type="submission" date="2018-06" db="EMBL/GenBank/DDBJ databases">
        <authorList>
            <consortium name="Pathogen Informatics"/>
            <person name="Doyle S."/>
        </authorList>
    </citation>
    <scope>NUCLEOTIDE SEQUENCE [LARGE SCALE GENOMIC DNA]</scope>
    <source>
        <strain evidence="2 3">NCTC9836</strain>
    </source>
</reference>
<evidence type="ECO:0000313" key="3">
    <source>
        <dbReference type="Proteomes" id="UP000254664"/>
    </source>
</evidence>
<dbReference type="Proteomes" id="UP000254664">
    <property type="component" value="Unassembled WGS sequence"/>
</dbReference>
<keyword evidence="1" id="KW-1133">Transmembrane helix</keyword>
<accession>A0A381JBF6</accession>
<evidence type="ECO:0000313" key="2">
    <source>
        <dbReference type="EMBL" id="SUY48078.1"/>
    </source>
</evidence>
<feature type="transmembrane region" description="Helical" evidence="1">
    <location>
        <begin position="28"/>
        <end position="47"/>
    </location>
</feature>
<keyword evidence="1" id="KW-0472">Membrane</keyword>
<keyword evidence="3" id="KW-1185">Reference proteome</keyword>
<evidence type="ECO:0000256" key="1">
    <source>
        <dbReference type="SAM" id="Phobius"/>
    </source>
</evidence>
<feature type="transmembrane region" description="Helical" evidence="1">
    <location>
        <begin position="159"/>
        <end position="179"/>
    </location>
</feature>
<sequence length="212" mass="25182">MGIINIGLLFITFYVQLYIAYKFKRYKFTININNFIIILSSSIVYYYLLKFNYLNDYKIIITTIFLMIILTLLLELNILSLIQTTFFITLIMVFSESLTAQIFINILRLNFKNLYANNIIFIFFNIAMLFNAAFIINLKEIFTGFLFSKFKINNFMMNTIFITNLMIIFLAIYFIAYKFFNNDAVFIVILSSVVCLILNLTFFHKNYILKIK</sequence>
<protein>
    <submittedName>
        <fullName evidence="2">Uncharacterized protein</fullName>
    </submittedName>
</protein>
<dbReference type="RefSeq" id="WP_115641942.1">
    <property type="nucleotide sequence ID" value="NZ_UFWZ01000001.1"/>
</dbReference>